<evidence type="ECO:0000313" key="2">
    <source>
        <dbReference type="Proteomes" id="UP000006882"/>
    </source>
</evidence>
<keyword evidence="2" id="KW-1185">Reference proteome</keyword>
<dbReference type="EMBL" id="CM007651">
    <property type="protein sequence ID" value="ONI31920.1"/>
    <property type="molecule type" value="Genomic_DNA"/>
</dbReference>
<dbReference type="Gramene" id="ONI31920">
    <property type="protein sequence ID" value="ONI31920"/>
    <property type="gene ID" value="PRUPE_1G339300"/>
</dbReference>
<sequence length="75" mass="8734">MVHYKTFSMNQQGLCKTSIIDAFAEEIFHSHIYSPDLLCQTFSDCVVCAIPLVTKGTSFYFICYTIFFPFFFFEC</sequence>
<organism evidence="1 2">
    <name type="scientific">Prunus persica</name>
    <name type="common">Peach</name>
    <name type="synonym">Amygdalus persica</name>
    <dbReference type="NCBI Taxonomy" id="3760"/>
    <lineage>
        <taxon>Eukaryota</taxon>
        <taxon>Viridiplantae</taxon>
        <taxon>Streptophyta</taxon>
        <taxon>Embryophyta</taxon>
        <taxon>Tracheophyta</taxon>
        <taxon>Spermatophyta</taxon>
        <taxon>Magnoliopsida</taxon>
        <taxon>eudicotyledons</taxon>
        <taxon>Gunneridae</taxon>
        <taxon>Pentapetalae</taxon>
        <taxon>rosids</taxon>
        <taxon>fabids</taxon>
        <taxon>Rosales</taxon>
        <taxon>Rosaceae</taxon>
        <taxon>Amygdaloideae</taxon>
        <taxon>Amygdaleae</taxon>
        <taxon>Prunus</taxon>
    </lineage>
</organism>
<dbReference type="AlphaFoldDB" id="A0A251R869"/>
<proteinExistence type="predicted"/>
<gene>
    <name evidence="1" type="ORF">PRUPE_1G339300</name>
</gene>
<reference evidence="1 2" key="1">
    <citation type="journal article" date="2013" name="Nat. Genet.">
        <title>The high-quality draft genome of peach (Prunus persica) identifies unique patterns of genetic diversity, domestication and genome evolution.</title>
        <authorList>
            <consortium name="International Peach Genome Initiative"/>
            <person name="Verde I."/>
            <person name="Abbott A.G."/>
            <person name="Scalabrin S."/>
            <person name="Jung S."/>
            <person name="Shu S."/>
            <person name="Marroni F."/>
            <person name="Zhebentyayeva T."/>
            <person name="Dettori M.T."/>
            <person name="Grimwood J."/>
            <person name="Cattonaro F."/>
            <person name="Zuccolo A."/>
            <person name="Rossini L."/>
            <person name="Jenkins J."/>
            <person name="Vendramin E."/>
            <person name="Meisel L.A."/>
            <person name="Decroocq V."/>
            <person name="Sosinski B."/>
            <person name="Prochnik S."/>
            <person name="Mitros T."/>
            <person name="Policriti A."/>
            <person name="Cipriani G."/>
            <person name="Dondini L."/>
            <person name="Ficklin S."/>
            <person name="Goodstein D.M."/>
            <person name="Xuan P."/>
            <person name="Del Fabbro C."/>
            <person name="Aramini V."/>
            <person name="Copetti D."/>
            <person name="Gonzalez S."/>
            <person name="Horner D.S."/>
            <person name="Falchi R."/>
            <person name="Lucas S."/>
            <person name="Mica E."/>
            <person name="Maldonado J."/>
            <person name="Lazzari B."/>
            <person name="Bielenberg D."/>
            <person name="Pirona R."/>
            <person name="Miculan M."/>
            <person name="Barakat A."/>
            <person name="Testolin R."/>
            <person name="Stella A."/>
            <person name="Tartarini S."/>
            <person name="Tonutti P."/>
            <person name="Arus P."/>
            <person name="Orellana A."/>
            <person name="Wells C."/>
            <person name="Main D."/>
            <person name="Vizzotto G."/>
            <person name="Silva H."/>
            <person name="Salamini F."/>
            <person name="Schmutz J."/>
            <person name="Morgante M."/>
            <person name="Rokhsar D.S."/>
        </authorList>
    </citation>
    <scope>NUCLEOTIDE SEQUENCE [LARGE SCALE GENOMIC DNA]</scope>
    <source>
        <strain evidence="2">cv. Nemared</strain>
    </source>
</reference>
<name>A0A251R869_PRUPE</name>
<accession>A0A251R869</accession>
<evidence type="ECO:0000313" key="1">
    <source>
        <dbReference type="EMBL" id="ONI31920.1"/>
    </source>
</evidence>
<protein>
    <submittedName>
        <fullName evidence="1">Uncharacterized protein</fullName>
    </submittedName>
</protein>
<dbReference type="Proteomes" id="UP000006882">
    <property type="component" value="Chromosome G1"/>
</dbReference>